<dbReference type="OrthoDB" id="9803749at2"/>
<dbReference type="PANTHER" id="PTHR30041">
    <property type="entry name" value="ARSENATE REDUCTASE"/>
    <property type="match status" value="1"/>
</dbReference>
<gene>
    <name evidence="3" type="ORF">IMCC3088_1991</name>
</gene>
<organism evidence="3 4">
    <name type="scientific">Aequoribacter fuscus</name>
    <dbReference type="NCBI Taxonomy" id="2518989"/>
    <lineage>
        <taxon>Bacteria</taxon>
        <taxon>Pseudomonadati</taxon>
        <taxon>Pseudomonadota</taxon>
        <taxon>Gammaproteobacteria</taxon>
        <taxon>Cellvibrionales</taxon>
        <taxon>Halieaceae</taxon>
        <taxon>Aequoribacter</taxon>
    </lineage>
</organism>
<dbReference type="RefSeq" id="WP_009574505.1">
    <property type="nucleotide sequence ID" value="NZ_AEIG01000005.1"/>
</dbReference>
<dbReference type="eggNOG" id="COG1393">
    <property type="taxonomic scope" value="Bacteria"/>
</dbReference>
<dbReference type="InterPro" id="IPR036249">
    <property type="entry name" value="Thioredoxin-like_sf"/>
</dbReference>
<dbReference type="Gene3D" id="3.40.30.10">
    <property type="entry name" value="Glutaredoxin"/>
    <property type="match status" value="1"/>
</dbReference>
<evidence type="ECO:0000313" key="3">
    <source>
        <dbReference type="EMBL" id="EGG30802.1"/>
    </source>
</evidence>
<accession>F3KYN8</accession>
<comment type="caution">
    <text evidence="3">The sequence shown here is derived from an EMBL/GenBank/DDBJ whole genome shotgun (WGS) entry which is preliminary data.</text>
</comment>
<dbReference type="InterPro" id="IPR006660">
    <property type="entry name" value="Arsenate_reductase-like"/>
</dbReference>
<name>F3KYN8_9GAMM</name>
<sequence>MTTVFGIKQCDTVKKACRWLDEHNETYVFHDFRVDGVNAQQVGSWLKAEGPDKLINKRSTTFRQLDEATRKLLDTDPVAVLLEHPTLIKRPVIEHNNRVSVGFSDAQFAEIFTRT</sequence>
<dbReference type="PROSITE" id="PS51353">
    <property type="entry name" value="ARSC"/>
    <property type="match status" value="1"/>
</dbReference>
<dbReference type="Proteomes" id="UP000005615">
    <property type="component" value="Unassembled WGS sequence"/>
</dbReference>
<dbReference type="STRING" id="2518989.IMCC3088_1991"/>
<dbReference type="NCBIfam" id="TIGR01617">
    <property type="entry name" value="arsC_related"/>
    <property type="match status" value="1"/>
</dbReference>
<dbReference type="SUPFAM" id="SSF52833">
    <property type="entry name" value="Thioredoxin-like"/>
    <property type="match status" value="1"/>
</dbReference>
<proteinExistence type="inferred from homology"/>
<keyword evidence="4" id="KW-1185">Reference proteome</keyword>
<reference evidence="3 4" key="1">
    <citation type="journal article" date="2011" name="J. Bacteriol.">
        <title>Genome sequence of strain IMCC3088, a proteorhodopsin-containing marine bacterium belonging to the OM60/NOR5 clade.</title>
        <authorList>
            <person name="Jang Y."/>
            <person name="Oh H.M."/>
            <person name="Kang I."/>
            <person name="Lee K."/>
            <person name="Yang S.J."/>
            <person name="Cho J.C."/>
        </authorList>
    </citation>
    <scope>NUCLEOTIDE SEQUENCE [LARGE SCALE GENOMIC DNA]</scope>
    <source>
        <strain evidence="3 4">IMCC3088</strain>
    </source>
</reference>
<evidence type="ECO:0000313" key="4">
    <source>
        <dbReference type="Proteomes" id="UP000005615"/>
    </source>
</evidence>
<protein>
    <submittedName>
        <fullName evidence="3">Arsenate reductase-like protein</fullName>
    </submittedName>
</protein>
<evidence type="ECO:0000256" key="1">
    <source>
        <dbReference type="ARBA" id="ARBA00007198"/>
    </source>
</evidence>
<evidence type="ECO:0000256" key="2">
    <source>
        <dbReference type="PROSITE-ProRule" id="PRU01282"/>
    </source>
</evidence>
<comment type="similarity">
    <text evidence="1 2">Belongs to the ArsC family.</text>
</comment>
<dbReference type="AlphaFoldDB" id="F3KYN8"/>
<dbReference type="InterPro" id="IPR006504">
    <property type="entry name" value="Tscrpt_reg_Spx/MgsR"/>
</dbReference>
<dbReference type="Pfam" id="PF03960">
    <property type="entry name" value="ArsC"/>
    <property type="match status" value="1"/>
</dbReference>
<dbReference type="PANTHER" id="PTHR30041:SF8">
    <property type="entry name" value="PROTEIN YFFB"/>
    <property type="match status" value="1"/>
</dbReference>
<dbReference type="EMBL" id="AEIG01000005">
    <property type="protein sequence ID" value="EGG30802.1"/>
    <property type="molecule type" value="Genomic_DNA"/>
</dbReference>